<organism evidence="10">
    <name type="scientific">Methyloraptor flagellatus</name>
    <dbReference type="NCBI Taxonomy" id="3162530"/>
    <lineage>
        <taxon>Bacteria</taxon>
        <taxon>Pseudomonadati</taxon>
        <taxon>Pseudomonadota</taxon>
        <taxon>Alphaproteobacteria</taxon>
        <taxon>Hyphomicrobiales</taxon>
        <taxon>Ancalomicrobiaceae</taxon>
        <taxon>Methyloraptor</taxon>
    </lineage>
</organism>
<sequence>MPAAAETASTQAAPEPSSSVAAAAAPVVTDTPPSAATAAPVVTDTPPAAVAAPVAEPAPTVAATPAEPTGPSAAELAAVKAAEQAAREARLAAEAEQVSTALKAAIDELGTLKANAEERKDRAALAAFYAAHDYKPMFVAPEGLTAKALSAVDRFGKAAEDGLDPQDYPVPAVAPGRLPAASAKIELDLALDVIRYARHAQSGRFDPQRISHLVTAKPPVTDPNQVLAKVAGSDDVSAVLEAYNPPHEGYKRLKAKLAEMRAAAEPQTPLVRLPEGPVLKPGQKDARVAMLRERLGVTATVTANDASVYDASLVDAVKAFQKDHGISATGLVGATTVSALNDGGAGGATAKINDVIANMERWRWLPRDLGEIYVMVNVPDFTLRVMRDGQEIHKARVIVGRVENQTPIFSETMKHVIVNPYWNVPVSIVKKEMIGKAQQTAGTALTRGNFEVVVGSRSVDPTAVDWATVNPATVQIRQRPGDGNALGNIKFMFPNEHSVYIHDTSSRGLFAQSYRALSHGCVRVHEPFSFADAVLSEEPTKVDGAKLKKLVGGGEKTLMLQRHVPVHIAYWTAFVDDDGKLETRADLYGHNARVKKLLGLGG</sequence>
<dbReference type="PANTHER" id="PTHR41533">
    <property type="entry name" value="L,D-TRANSPEPTIDASE HI_1667-RELATED"/>
    <property type="match status" value="1"/>
</dbReference>
<comment type="similarity">
    <text evidence="2">Belongs to the YkuD family.</text>
</comment>
<dbReference type="InterPro" id="IPR045380">
    <property type="entry name" value="LD_TPept_scaffold_dom"/>
</dbReference>
<feature type="domain" description="L,D-TPase catalytic" evidence="9">
    <location>
        <begin position="372"/>
        <end position="550"/>
    </location>
</feature>
<dbReference type="RefSeq" id="WP_407049895.1">
    <property type="nucleotide sequence ID" value="NZ_CP158568.1"/>
</dbReference>
<dbReference type="InterPro" id="IPR036365">
    <property type="entry name" value="PGBD-like_sf"/>
</dbReference>
<dbReference type="EMBL" id="CP158568">
    <property type="protein sequence ID" value="XBY44803.1"/>
    <property type="molecule type" value="Genomic_DNA"/>
</dbReference>
<evidence type="ECO:0000256" key="3">
    <source>
        <dbReference type="ARBA" id="ARBA00022679"/>
    </source>
</evidence>
<dbReference type="SUPFAM" id="SSF141523">
    <property type="entry name" value="L,D-transpeptidase catalytic domain-like"/>
    <property type="match status" value="1"/>
</dbReference>
<dbReference type="GO" id="GO:0016740">
    <property type="term" value="F:transferase activity"/>
    <property type="evidence" value="ECO:0007669"/>
    <property type="project" value="UniProtKB-KW"/>
</dbReference>
<keyword evidence="5 7" id="KW-0573">Peptidoglycan synthesis</keyword>
<keyword evidence="4 7" id="KW-0133">Cell shape</keyword>
<dbReference type="GO" id="GO:0008360">
    <property type="term" value="P:regulation of cell shape"/>
    <property type="evidence" value="ECO:0007669"/>
    <property type="project" value="UniProtKB-UniRule"/>
</dbReference>
<evidence type="ECO:0000256" key="4">
    <source>
        <dbReference type="ARBA" id="ARBA00022960"/>
    </source>
</evidence>
<comment type="pathway">
    <text evidence="1 7">Cell wall biogenesis; peptidoglycan biosynthesis.</text>
</comment>
<feature type="active site" description="Proton donor/acceptor" evidence="7">
    <location>
        <position position="502"/>
    </location>
</feature>
<name>A0AAU7X9P1_9HYPH</name>
<dbReference type="InterPro" id="IPR002477">
    <property type="entry name" value="Peptidoglycan-bd-like"/>
</dbReference>
<dbReference type="Gene3D" id="2.40.440.10">
    <property type="entry name" value="L,D-transpeptidase catalytic domain-like"/>
    <property type="match status" value="1"/>
</dbReference>
<evidence type="ECO:0000313" key="10">
    <source>
        <dbReference type="EMBL" id="XBY44803.1"/>
    </source>
</evidence>
<evidence type="ECO:0000256" key="6">
    <source>
        <dbReference type="ARBA" id="ARBA00023316"/>
    </source>
</evidence>
<evidence type="ECO:0000259" key="9">
    <source>
        <dbReference type="PROSITE" id="PS52029"/>
    </source>
</evidence>
<reference evidence="10" key="1">
    <citation type="submission" date="2024-06" db="EMBL/GenBank/DDBJ databases">
        <title>Methylostella associata gen. nov., sp. nov., a novel Ancalomicrobiaceae-affiliated facultatively methylotrophic bacteria that feed on methanotrophs of the genus Methylococcus.</title>
        <authorList>
            <person name="Saltykova V."/>
            <person name="Danilova O.V."/>
            <person name="Oshkin I.Y."/>
            <person name="Belova S.E."/>
            <person name="Pimenov N.V."/>
            <person name="Dedysh S.N."/>
        </authorList>
    </citation>
    <scope>NUCLEOTIDE SEQUENCE</scope>
    <source>
        <strain evidence="10">S20</strain>
    </source>
</reference>
<dbReference type="InterPro" id="IPR038063">
    <property type="entry name" value="Transpep_catalytic_dom"/>
</dbReference>
<evidence type="ECO:0000256" key="1">
    <source>
        <dbReference type="ARBA" id="ARBA00004752"/>
    </source>
</evidence>
<protein>
    <submittedName>
        <fullName evidence="10">L,D-transpeptidase family protein</fullName>
    </submittedName>
</protein>
<dbReference type="Pfam" id="PF20142">
    <property type="entry name" value="Scaffold"/>
    <property type="match status" value="1"/>
</dbReference>
<keyword evidence="6 7" id="KW-0961">Cell wall biogenesis/degradation</keyword>
<evidence type="ECO:0000256" key="8">
    <source>
        <dbReference type="SAM" id="MobiDB-lite"/>
    </source>
</evidence>
<dbReference type="InterPro" id="IPR052905">
    <property type="entry name" value="LD-transpeptidase_YkuD-like"/>
</dbReference>
<dbReference type="CDD" id="cd16913">
    <property type="entry name" value="YkuD_like"/>
    <property type="match status" value="1"/>
</dbReference>
<dbReference type="Gene3D" id="1.10.101.10">
    <property type="entry name" value="PGBD-like superfamily/PGBD"/>
    <property type="match status" value="1"/>
</dbReference>
<feature type="active site" description="Nucleophile" evidence="7">
    <location>
        <position position="521"/>
    </location>
</feature>
<dbReference type="PANTHER" id="PTHR41533:SF2">
    <property type="entry name" value="BLR7131 PROTEIN"/>
    <property type="match status" value="1"/>
</dbReference>
<dbReference type="GO" id="GO:0004180">
    <property type="term" value="F:carboxypeptidase activity"/>
    <property type="evidence" value="ECO:0007669"/>
    <property type="project" value="UniProtKB-ARBA"/>
</dbReference>
<dbReference type="KEGG" id="mflg:ABS361_00370"/>
<evidence type="ECO:0000256" key="2">
    <source>
        <dbReference type="ARBA" id="ARBA00005992"/>
    </source>
</evidence>
<accession>A0AAU7X9P1</accession>
<keyword evidence="3" id="KW-0808">Transferase</keyword>
<dbReference type="Pfam" id="PF03734">
    <property type="entry name" value="YkuD"/>
    <property type="match status" value="1"/>
</dbReference>
<evidence type="ECO:0000256" key="5">
    <source>
        <dbReference type="ARBA" id="ARBA00022984"/>
    </source>
</evidence>
<dbReference type="GO" id="GO:0071555">
    <property type="term" value="P:cell wall organization"/>
    <property type="evidence" value="ECO:0007669"/>
    <property type="project" value="UniProtKB-UniRule"/>
</dbReference>
<proteinExistence type="inferred from homology"/>
<dbReference type="InterPro" id="IPR005490">
    <property type="entry name" value="LD_TPept_cat_dom"/>
</dbReference>
<dbReference type="AlphaFoldDB" id="A0AAU7X9P1"/>
<dbReference type="GO" id="GO:0009252">
    <property type="term" value="P:peptidoglycan biosynthetic process"/>
    <property type="evidence" value="ECO:0007669"/>
    <property type="project" value="UniProtKB-KW"/>
</dbReference>
<dbReference type="SUPFAM" id="SSF47090">
    <property type="entry name" value="PGBD-like"/>
    <property type="match status" value="1"/>
</dbReference>
<gene>
    <name evidence="10" type="ORF">ABS361_00370</name>
</gene>
<evidence type="ECO:0000256" key="7">
    <source>
        <dbReference type="PROSITE-ProRule" id="PRU01373"/>
    </source>
</evidence>
<dbReference type="InterPro" id="IPR036366">
    <property type="entry name" value="PGBDSf"/>
</dbReference>
<feature type="region of interest" description="Disordered" evidence="8">
    <location>
        <begin position="1"/>
        <end position="42"/>
    </location>
</feature>
<dbReference type="PROSITE" id="PS52029">
    <property type="entry name" value="LD_TPASE"/>
    <property type="match status" value="1"/>
</dbReference>
<dbReference type="Pfam" id="PF01471">
    <property type="entry name" value="PG_binding_1"/>
    <property type="match status" value="1"/>
</dbReference>